<name>A0A4Y7WMZ6_9BACI</name>
<dbReference type="EMBL" id="SNUX01000002">
    <property type="protein sequence ID" value="TES49664.1"/>
    <property type="molecule type" value="Genomic_DNA"/>
</dbReference>
<evidence type="ECO:0000313" key="2">
    <source>
        <dbReference type="Proteomes" id="UP000298210"/>
    </source>
</evidence>
<evidence type="ECO:0008006" key="3">
    <source>
        <dbReference type="Google" id="ProtNLM"/>
    </source>
</evidence>
<organism evidence="1 2">
    <name type="scientific">Shouchella lehensis</name>
    <dbReference type="NCBI Taxonomy" id="300825"/>
    <lineage>
        <taxon>Bacteria</taxon>
        <taxon>Bacillati</taxon>
        <taxon>Bacillota</taxon>
        <taxon>Bacilli</taxon>
        <taxon>Bacillales</taxon>
        <taxon>Bacillaceae</taxon>
        <taxon>Shouchella</taxon>
    </lineage>
</organism>
<sequence length="59" mass="6921">MKVLVFCDKCGNPKVLSNYVLKAYIATAHYVYCDVCQHENNVTSTLRRYAFQLRRKQGY</sequence>
<protein>
    <recommendedName>
        <fullName evidence="3">DUF2197 domain-containing protein</fullName>
    </recommendedName>
</protein>
<proteinExistence type="predicted"/>
<reference evidence="1 2" key="1">
    <citation type="submission" date="2019-03" db="EMBL/GenBank/DDBJ databases">
        <authorList>
            <person name="Liu G."/>
        </authorList>
    </citation>
    <scope>NUCLEOTIDE SEQUENCE [LARGE SCALE GENOMIC DNA]</scope>
    <source>
        <strain evidence="1 2">DSM 19099</strain>
    </source>
</reference>
<comment type="caution">
    <text evidence="1">The sequence shown here is derived from an EMBL/GenBank/DDBJ whole genome shotgun (WGS) entry which is preliminary data.</text>
</comment>
<accession>A0A4Y7WMZ6</accession>
<dbReference type="AlphaFoldDB" id="A0A4Y7WMZ6"/>
<evidence type="ECO:0000313" key="1">
    <source>
        <dbReference type="EMBL" id="TES49664.1"/>
    </source>
</evidence>
<gene>
    <name evidence="1" type="ORF">E2L03_09395</name>
</gene>
<dbReference type="Proteomes" id="UP000298210">
    <property type="component" value="Unassembled WGS sequence"/>
</dbReference>
<dbReference type="RefSeq" id="WP_124741414.1">
    <property type="nucleotide sequence ID" value="NZ_LDIM01000006.1"/>
</dbReference>